<feature type="domain" description="HTH myb-type" evidence="13">
    <location>
        <begin position="74"/>
        <end position="117"/>
    </location>
</feature>
<dbReference type="PANTHER" id="PTHR12374:SF63">
    <property type="entry name" value="TRANSCRIPTIONAL ADAPTER 2-BETA"/>
    <property type="match status" value="1"/>
</dbReference>
<evidence type="ECO:0000259" key="10">
    <source>
        <dbReference type="PROSITE" id="PS50090"/>
    </source>
</evidence>
<evidence type="ECO:0000256" key="1">
    <source>
        <dbReference type="ARBA" id="ARBA00022723"/>
    </source>
</evidence>
<dbReference type="HOGENOM" id="CLU_018273_4_2_1"/>
<dbReference type="GO" id="GO:0008270">
    <property type="term" value="F:zinc ion binding"/>
    <property type="evidence" value="ECO:0007669"/>
    <property type="project" value="UniProtKB-KW"/>
</dbReference>
<sequence length="440" mass="50403">MAQYSCTYCQNPVVTCRIQCVECTDFDLCLQASHCFACAVEAGPHRKEHDYRVLDDGTFNVFDTKGSVVWATVEEEMLLDAVEQFGFGNWEDVANHVKSKTSTDCQQHYYAFYLHGSIGQATFTSEPTKRVIDHTCPNGGPLSPSLSTSSSAPDITPLEQHELGYMPLRDDFEREYDNGAESLVSGLSINYDDEDLDIAFKLAQVDIYRQRLKERQRRKKIARDFSIIQNSTSVGVKRLQANKKKQSKDDREFQDRMRVFAQFHAPKEHEQLFDNIHKERKLKHRIKDLMKYRKNGITKFNDCADFETEKQNRDKKKDKKVASSGNVSKRSSLGSKKENDEDVNIIIGDMKKNGVKHHPATTAETGGELLSEREKKLCTTIGMKPACYITVKTCIIKDYLQRRHGVPIKIRYPSHLDKTHRRRILNFLSENGWIGNVAAF</sequence>
<evidence type="ECO:0000256" key="5">
    <source>
        <dbReference type="ARBA" id="ARBA00023163"/>
    </source>
</evidence>
<keyword evidence="3" id="KW-0862">Zinc</keyword>
<dbReference type="SUPFAM" id="SSF57850">
    <property type="entry name" value="RING/U-box"/>
    <property type="match status" value="1"/>
</dbReference>
<dbReference type="GO" id="GO:0006338">
    <property type="term" value="P:chromatin remodeling"/>
    <property type="evidence" value="ECO:0007669"/>
    <property type="project" value="TreeGrafter"/>
</dbReference>
<dbReference type="InterPro" id="IPR043145">
    <property type="entry name" value="Znf_ZZ_sf"/>
</dbReference>
<dbReference type="GO" id="GO:0006357">
    <property type="term" value="P:regulation of transcription by RNA polymerase II"/>
    <property type="evidence" value="ECO:0007669"/>
    <property type="project" value="InterPro"/>
</dbReference>
<dbReference type="Gene3D" id="1.10.10.60">
    <property type="entry name" value="Homeodomain-like"/>
    <property type="match status" value="1"/>
</dbReference>
<protein>
    <recommendedName>
        <fullName evidence="7">Transcriptional adapter</fullName>
    </recommendedName>
</protein>
<keyword evidence="5 7" id="KW-0804">Transcription</keyword>
<comment type="subcellular location">
    <subcellularLocation>
        <location evidence="7">Nucleus</location>
    </subcellularLocation>
</comment>
<dbReference type="PROSITE" id="PS51293">
    <property type="entry name" value="SANT"/>
    <property type="match status" value="1"/>
</dbReference>
<dbReference type="EnsemblMetazoa" id="CapteT172520">
    <property type="protein sequence ID" value="CapteP172520"/>
    <property type="gene ID" value="CapteG172520"/>
</dbReference>
<evidence type="ECO:0000259" key="13">
    <source>
        <dbReference type="PROSITE" id="PS51294"/>
    </source>
</evidence>
<dbReference type="InterPro" id="IPR017884">
    <property type="entry name" value="SANT_dom"/>
</dbReference>
<proteinExistence type="predicted"/>
<reference evidence="15" key="3">
    <citation type="submission" date="2015-06" db="UniProtKB">
        <authorList>
            <consortium name="EnsemblMetazoa"/>
        </authorList>
    </citation>
    <scope>IDENTIFICATION</scope>
</reference>
<dbReference type="CDD" id="cd02335">
    <property type="entry name" value="ZZ_ADA2"/>
    <property type="match status" value="1"/>
</dbReference>
<dbReference type="GO" id="GO:0003682">
    <property type="term" value="F:chromatin binding"/>
    <property type="evidence" value="ECO:0007669"/>
    <property type="project" value="TreeGrafter"/>
</dbReference>
<dbReference type="PIRSF" id="PIRSF025024">
    <property type="entry name" value="Transcriptional_adaptor_2"/>
    <property type="match status" value="1"/>
</dbReference>
<feature type="region of interest" description="Disordered" evidence="9">
    <location>
        <begin position="309"/>
        <end position="338"/>
    </location>
</feature>
<evidence type="ECO:0000256" key="2">
    <source>
        <dbReference type="ARBA" id="ARBA00022771"/>
    </source>
</evidence>
<dbReference type="PROSITE" id="PS51294">
    <property type="entry name" value="HTH_MYB"/>
    <property type="match status" value="1"/>
</dbReference>
<keyword evidence="1" id="KW-0479">Metal-binding</keyword>
<evidence type="ECO:0000256" key="3">
    <source>
        <dbReference type="ARBA" id="ARBA00022833"/>
    </source>
</evidence>
<dbReference type="Pfam" id="PF22941">
    <property type="entry name" value="TADA2A-like_3rd"/>
    <property type="match status" value="1"/>
</dbReference>
<dbReference type="GO" id="GO:0005634">
    <property type="term" value="C:nucleus"/>
    <property type="evidence" value="ECO:0007669"/>
    <property type="project" value="UniProtKB-SubCell"/>
</dbReference>
<dbReference type="InterPro" id="IPR055141">
    <property type="entry name" value="TADA2A_B-like_dom"/>
</dbReference>
<dbReference type="FunCoup" id="R7U721">
    <property type="interactions" value="1119"/>
</dbReference>
<evidence type="ECO:0000313" key="15">
    <source>
        <dbReference type="EnsemblMetazoa" id="CapteP172520"/>
    </source>
</evidence>
<evidence type="ECO:0000256" key="7">
    <source>
        <dbReference type="PIRNR" id="PIRNR025024"/>
    </source>
</evidence>
<dbReference type="Pfam" id="PF25299">
    <property type="entry name" value="ZZ_ADA2"/>
    <property type="match status" value="1"/>
</dbReference>
<dbReference type="GO" id="GO:0070461">
    <property type="term" value="C:SAGA-type complex"/>
    <property type="evidence" value="ECO:0007669"/>
    <property type="project" value="TreeGrafter"/>
</dbReference>
<dbReference type="EMBL" id="KB306824">
    <property type="protein sequence ID" value="ELT99466.1"/>
    <property type="molecule type" value="Genomic_DNA"/>
</dbReference>
<reference evidence="16" key="1">
    <citation type="submission" date="2012-12" db="EMBL/GenBank/DDBJ databases">
        <authorList>
            <person name="Hellsten U."/>
            <person name="Grimwood J."/>
            <person name="Chapman J.A."/>
            <person name="Shapiro H."/>
            <person name="Aerts A."/>
            <person name="Otillar R.P."/>
            <person name="Terry A.Y."/>
            <person name="Boore J.L."/>
            <person name="Simakov O."/>
            <person name="Marletaz F."/>
            <person name="Cho S.-J."/>
            <person name="Edsinger-Gonzales E."/>
            <person name="Havlak P."/>
            <person name="Kuo D.-H."/>
            <person name="Larsson T."/>
            <person name="Lv J."/>
            <person name="Arendt D."/>
            <person name="Savage R."/>
            <person name="Osoegawa K."/>
            <person name="de Jong P."/>
            <person name="Lindberg D.R."/>
            <person name="Seaver E.C."/>
            <person name="Weisblat D.A."/>
            <person name="Putnam N.H."/>
            <person name="Grigoriev I.V."/>
            <person name="Rokhsar D.S."/>
        </authorList>
    </citation>
    <scope>NUCLEOTIDE SEQUENCE</scope>
    <source>
        <strain evidence="16">I ESC-2004</strain>
    </source>
</reference>
<dbReference type="SMART" id="SM00717">
    <property type="entry name" value="SANT"/>
    <property type="match status" value="1"/>
</dbReference>
<dbReference type="InterPro" id="IPR041983">
    <property type="entry name" value="ADA2-like_ZZ"/>
</dbReference>
<dbReference type="GO" id="GO:0003713">
    <property type="term" value="F:transcription coactivator activity"/>
    <property type="evidence" value="ECO:0007669"/>
    <property type="project" value="InterPro"/>
</dbReference>
<organism evidence="14">
    <name type="scientific">Capitella teleta</name>
    <name type="common">Polychaete worm</name>
    <dbReference type="NCBI Taxonomy" id="283909"/>
    <lineage>
        <taxon>Eukaryota</taxon>
        <taxon>Metazoa</taxon>
        <taxon>Spiralia</taxon>
        <taxon>Lophotrochozoa</taxon>
        <taxon>Annelida</taxon>
        <taxon>Polychaeta</taxon>
        <taxon>Sedentaria</taxon>
        <taxon>Scolecida</taxon>
        <taxon>Capitellidae</taxon>
        <taxon>Capitella</taxon>
    </lineage>
</organism>
<dbReference type="STRING" id="283909.R7U721"/>
<dbReference type="Pfam" id="PF00249">
    <property type="entry name" value="Myb_DNA-binding"/>
    <property type="match status" value="1"/>
</dbReference>
<dbReference type="Gene3D" id="1.10.10.10">
    <property type="entry name" value="Winged helix-like DNA-binding domain superfamily/Winged helix DNA-binding domain"/>
    <property type="match status" value="1"/>
</dbReference>
<reference evidence="14 16" key="2">
    <citation type="journal article" date="2013" name="Nature">
        <title>Insights into bilaterian evolution from three spiralian genomes.</title>
        <authorList>
            <person name="Simakov O."/>
            <person name="Marletaz F."/>
            <person name="Cho S.J."/>
            <person name="Edsinger-Gonzales E."/>
            <person name="Havlak P."/>
            <person name="Hellsten U."/>
            <person name="Kuo D.H."/>
            <person name="Larsson T."/>
            <person name="Lv J."/>
            <person name="Arendt D."/>
            <person name="Savage R."/>
            <person name="Osoegawa K."/>
            <person name="de Jong P."/>
            <person name="Grimwood J."/>
            <person name="Chapman J.A."/>
            <person name="Shapiro H."/>
            <person name="Aerts A."/>
            <person name="Otillar R.P."/>
            <person name="Terry A.Y."/>
            <person name="Boore J.L."/>
            <person name="Grigoriev I.V."/>
            <person name="Lindberg D.R."/>
            <person name="Seaver E.C."/>
            <person name="Weisblat D.A."/>
            <person name="Putnam N.H."/>
            <person name="Rokhsar D.S."/>
        </authorList>
    </citation>
    <scope>NUCLEOTIDE SEQUENCE</scope>
    <source>
        <strain evidence="14 16">I ESC-2004</strain>
    </source>
</reference>
<dbReference type="InterPro" id="IPR016827">
    <property type="entry name" value="Ada2/TADA2"/>
</dbReference>
<dbReference type="CDD" id="cd00167">
    <property type="entry name" value="SANT"/>
    <property type="match status" value="1"/>
</dbReference>
<dbReference type="PANTHER" id="PTHR12374">
    <property type="entry name" value="TRANSCRIPTIONAL ADAPTOR 2 ADA2 -RELATED"/>
    <property type="match status" value="1"/>
</dbReference>
<evidence type="ECO:0000259" key="11">
    <source>
        <dbReference type="PROSITE" id="PS50135"/>
    </source>
</evidence>
<name>R7U721_CAPTE</name>
<dbReference type="PROSITE" id="PS50135">
    <property type="entry name" value="ZF_ZZ_2"/>
    <property type="match status" value="1"/>
</dbReference>
<evidence type="ECO:0000259" key="12">
    <source>
        <dbReference type="PROSITE" id="PS51293"/>
    </source>
</evidence>
<evidence type="ECO:0000256" key="8">
    <source>
        <dbReference type="PROSITE-ProRule" id="PRU00228"/>
    </source>
</evidence>
<keyword evidence="4 7" id="KW-0805">Transcription regulation</keyword>
<feature type="domain" description="SANT" evidence="12">
    <location>
        <begin position="65"/>
        <end position="117"/>
    </location>
</feature>
<keyword evidence="16" id="KW-1185">Reference proteome</keyword>
<feature type="domain" description="Myb-like" evidence="10">
    <location>
        <begin position="70"/>
        <end position="113"/>
    </location>
</feature>
<accession>R7U721</accession>
<dbReference type="SUPFAM" id="SSF46689">
    <property type="entry name" value="Homeodomain-like"/>
    <property type="match status" value="2"/>
</dbReference>
<dbReference type="Gene3D" id="3.30.60.90">
    <property type="match status" value="1"/>
</dbReference>
<dbReference type="InterPro" id="IPR009057">
    <property type="entry name" value="Homeodomain-like_sf"/>
</dbReference>
<gene>
    <name evidence="14" type="ORF">CAPTEDRAFT_172520</name>
</gene>
<dbReference type="OMA" id="ISPACYI"/>
<dbReference type="InterPro" id="IPR017930">
    <property type="entry name" value="Myb_dom"/>
</dbReference>
<dbReference type="AlphaFoldDB" id="R7U721"/>
<keyword evidence="2 8" id="KW-0863">Zinc-finger</keyword>
<dbReference type="EMBL" id="AMQN01001922">
    <property type="status" value="NOT_ANNOTATED_CDS"/>
    <property type="molecule type" value="Genomic_DNA"/>
</dbReference>
<keyword evidence="6 7" id="KW-0539">Nucleus</keyword>
<dbReference type="PROSITE" id="PS50090">
    <property type="entry name" value="MYB_LIKE"/>
    <property type="match status" value="1"/>
</dbReference>
<dbReference type="InterPro" id="IPR036388">
    <property type="entry name" value="WH-like_DNA-bd_sf"/>
</dbReference>
<feature type="domain" description="ZZ-type" evidence="11">
    <location>
        <begin position="1"/>
        <end position="59"/>
    </location>
</feature>
<evidence type="ECO:0000256" key="9">
    <source>
        <dbReference type="SAM" id="MobiDB-lite"/>
    </source>
</evidence>
<dbReference type="OrthoDB" id="270417at2759"/>
<evidence type="ECO:0000256" key="6">
    <source>
        <dbReference type="ARBA" id="ARBA00023242"/>
    </source>
</evidence>
<dbReference type="InterPro" id="IPR000433">
    <property type="entry name" value="Znf_ZZ"/>
</dbReference>
<evidence type="ECO:0000256" key="4">
    <source>
        <dbReference type="ARBA" id="ARBA00023015"/>
    </source>
</evidence>
<dbReference type="Proteomes" id="UP000014760">
    <property type="component" value="Unassembled WGS sequence"/>
</dbReference>
<evidence type="ECO:0000313" key="16">
    <source>
        <dbReference type="Proteomes" id="UP000014760"/>
    </source>
</evidence>
<evidence type="ECO:0000313" key="14">
    <source>
        <dbReference type="EMBL" id="ELT99466.1"/>
    </source>
</evidence>
<dbReference type="InterPro" id="IPR001005">
    <property type="entry name" value="SANT/Myb"/>
</dbReference>
<feature type="compositionally biased region" description="Polar residues" evidence="9">
    <location>
        <begin position="323"/>
        <end position="334"/>
    </location>
</feature>